<comment type="caution">
    <text evidence="1">The sequence shown here is derived from an EMBL/GenBank/DDBJ whole genome shotgun (WGS) entry which is preliminary data.</text>
</comment>
<reference evidence="1" key="1">
    <citation type="submission" date="2023-05" db="EMBL/GenBank/DDBJ databases">
        <title>Anaerotaeda fermentans gen. nov., sp. nov., a novel anaerobic planctomycete of the new family within the order Sedimentisphaerales isolated from Taman Peninsula, Russia.</title>
        <authorList>
            <person name="Khomyakova M.A."/>
            <person name="Merkel A.Y."/>
            <person name="Slobodkin A.I."/>
        </authorList>
    </citation>
    <scope>NUCLEOTIDE SEQUENCE</scope>
    <source>
        <strain evidence="1">M17dextr</strain>
    </source>
</reference>
<accession>A0AAW6TPG8</accession>
<dbReference type="Proteomes" id="UP001431776">
    <property type="component" value="Unassembled WGS sequence"/>
</dbReference>
<gene>
    <name evidence="1" type="ORF">QJ522_00715</name>
</gene>
<evidence type="ECO:0000313" key="1">
    <source>
        <dbReference type="EMBL" id="MDI6447548.1"/>
    </source>
</evidence>
<sequence length="101" mass="11229">MANVNREIQELLADYGVALRDGCLPSFLKSLTREEARAIRESEDFWEATEMVRLMNGAGFADKVVTPDVGLFISRVDAAIVSRQKKATASTRSPSRNRVNL</sequence>
<keyword evidence="2" id="KW-1185">Reference proteome</keyword>
<dbReference type="AlphaFoldDB" id="A0AAW6TPG8"/>
<dbReference type="RefSeq" id="WP_349242959.1">
    <property type="nucleotide sequence ID" value="NZ_JASCXX010000001.1"/>
</dbReference>
<organism evidence="1 2">
    <name type="scientific">Anaerobaca lacustris</name>
    <dbReference type="NCBI Taxonomy" id="3044600"/>
    <lineage>
        <taxon>Bacteria</taxon>
        <taxon>Pseudomonadati</taxon>
        <taxon>Planctomycetota</taxon>
        <taxon>Phycisphaerae</taxon>
        <taxon>Sedimentisphaerales</taxon>
        <taxon>Anaerobacaceae</taxon>
        <taxon>Anaerobaca</taxon>
    </lineage>
</organism>
<protein>
    <submittedName>
        <fullName evidence="1">Uncharacterized protein</fullName>
    </submittedName>
</protein>
<evidence type="ECO:0000313" key="2">
    <source>
        <dbReference type="Proteomes" id="UP001431776"/>
    </source>
</evidence>
<dbReference type="EMBL" id="JASCXX010000001">
    <property type="protein sequence ID" value="MDI6447548.1"/>
    <property type="molecule type" value="Genomic_DNA"/>
</dbReference>
<proteinExistence type="predicted"/>
<name>A0AAW6TPG8_9BACT</name>